<proteinExistence type="predicted"/>
<evidence type="ECO:0000313" key="3">
    <source>
        <dbReference type="Proteomes" id="UP001151002"/>
    </source>
</evidence>
<reference evidence="2" key="1">
    <citation type="submission" date="2022-11" db="EMBL/GenBank/DDBJ databases">
        <authorList>
            <person name="Somphong A."/>
            <person name="Phongsopitanun W."/>
        </authorList>
    </citation>
    <scope>NUCLEOTIDE SEQUENCE</scope>
    <source>
        <strain evidence="2">Pm04-4</strain>
    </source>
</reference>
<protein>
    <submittedName>
        <fullName evidence="2">Uncharacterized protein</fullName>
    </submittedName>
</protein>
<name>A0ABT4B2N4_9ACTN</name>
<accession>A0ABT4B2N4</accession>
<dbReference type="EMBL" id="JAPNTZ010000006">
    <property type="protein sequence ID" value="MCY1139890.1"/>
    <property type="molecule type" value="Genomic_DNA"/>
</dbReference>
<gene>
    <name evidence="2" type="ORF">OWR29_17955</name>
</gene>
<organism evidence="2 3">
    <name type="scientific">Paractinoplanes pyxinae</name>
    <dbReference type="NCBI Taxonomy" id="2997416"/>
    <lineage>
        <taxon>Bacteria</taxon>
        <taxon>Bacillati</taxon>
        <taxon>Actinomycetota</taxon>
        <taxon>Actinomycetes</taxon>
        <taxon>Micromonosporales</taxon>
        <taxon>Micromonosporaceae</taxon>
        <taxon>Paractinoplanes</taxon>
    </lineage>
</organism>
<comment type="caution">
    <text evidence="2">The sequence shown here is derived from an EMBL/GenBank/DDBJ whole genome shotgun (WGS) entry which is preliminary data.</text>
</comment>
<sequence>MTSDKTADQLRQELKDVEEELAEMRRVAGDVTARRGQDSDTSIGLQEPEEIATELTGLAETEAVIDTLEQRRERIEAQIKELS</sequence>
<dbReference type="RefSeq" id="WP_267564045.1">
    <property type="nucleotide sequence ID" value="NZ_JAPNTZ010000006.1"/>
</dbReference>
<keyword evidence="1" id="KW-0175">Coiled coil</keyword>
<evidence type="ECO:0000313" key="2">
    <source>
        <dbReference type="EMBL" id="MCY1139890.1"/>
    </source>
</evidence>
<dbReference type="Proteomes" id="UP001151002">
    <property type="component" value="Unassembled WGS sequence"/>
</dbReference>
<keyword evidence="3" id="KW-1185">Reference proteome</keyword>
<evidence type="ECO:0000256" key="1">
    <source>
        <dbReference type="SAM" id="Coils"/>
    </source>
</evidence>
<feature type="coiled-coil region" evidence="1">
    <location>
        <begin position="7"/>
        <end position="34"/>
    </location>
</feature>